<dbReference type="AlphaFoldDB" id="A0A1D8P6G9"/>
<evidence type="ECO:0000259" key="5">
    <source>
        <dbReference type="PROSITE" id="PS51007"/>
    </source>
</evidence>
<sequence length="333" mass="38459">MKKIIIFLIGILILGSCNTDKKSNYVQKQEVIEDVKDTLLTHPGKIIMQTKCYVCHNPSANHDLLIAPPMVAVKSHYFNENITKKEFTNAIWEFVKKPSEEKSKMKGAVNRFGIMPYQSFSEEEIKLIAEYMYEYKIDEPKWFKKHIEEESRGKMKYFNGGKVESKMNSSKIKTSKEIGLEYVNKTKKELGKNLMGTIQKKGTLEAIKFCNKKAYPITDSMAVVQNAVIKRVSDKPRNKENKANLKELKIIDTFKKLIIHTGEYEPIVEEINSEVQFYYPIITNSMCLQCHGTPNKDIEPDAMQIIKQLYPEDKAIGYDVNEVRGIWSISYKN</sequence>
<dbReference type="OrthoDB" id="1494333at2"/>
<keyword evidence="1 4" id="KW-0349">Heme</keyword>
<evidence type="ECO:0000256" key="4">
    <source>
        <dbReference type="PROSITE-ProRule" id="PRU00433"/>
    </source>
</evidence>
<dbReference type="InterPro" id="IPR036909">
    <property type="entry name" value="Cyt_c-like_dom_sf"/>
</dbReference>
<dbReference type="SUPFAM" id="SSF46626">
    <property type="entry name" value="Cytochrome c"/>
    <property type="match status" value="1"/>
</dbReference>
<organism evidence="6 7">
    <name type="scientific">Urechidicola croceus</name>
    <dbReference type="NCBI Taxonomy" id="1850246"/>
    <lineage>
        <taxon>Bacteria</taxon>
        <taxon>Pseudomonadati</taxon>
        <taxon>Bacteroidota</taxon>
        <taxon>Flavobacteriia</taxon>
        <taxon>Flavobacteriales</taxon>
        <taxon>Flavobacteriaceae</taxon>
        <taxon>Urechidicola</taxon>
    </lineage>
</organism>
<dbReference type="InterPro" id="IPR009056">
    <property type="entry name" value="Cyt_c-like_dom"/>
</dbReference>
<accession>A0A1D8P6G9</accession>
<keyword evidence="2 4" id="KW-0479">Metal-binding</keyword>
<evidence type="ECO:0000256" key="3">
    <source>
        <dbReference type="ARBA" id="ARBA00023004"/>
    </source>
</evidence>
<dbReference type="GO" id="GO:0020037">
    <property type="term" value="F:heme binding"/>
    <property type="evidence" value="ECO:0007669"/>
    <property type="project" value="InterPro"/>
</dbReference>
<protein>
    <submittedName>
        <fullName evidence="6">Cytochrome c family protein</fullName>
    </submittedName>
</protein>
<dbReference type="PROSITE" id="PS51007">
    <property type="entry name" value="CYTC"/>
    <property type="match status" value="1"/>
</dbReference>
<proteinExistence type="predicted"/>
<gene>
    <name evidence="6" type="ORF">LPB138_05275</name>
</gene>
<dbReference type="Gene3D" id="1.10.760.10">
    <property type="entry name" value="Cytochrome c-like domain"/>
    <property type="match status" value="1"/>
</dbReference>
<name>A0A1D8P6G9_9FLAO</name>
<feature type="domain" description="Cytochrome c" evidence="5">
    <location>
        <begin position="39"/>
        <end position="136"/>
    </location>
</feature>
<dbReference type="RefSeq" id="WP_070236266.1">
    <property type="nucleotide sequence ID" value="NZ_CP017478.1"/>
</dbReference>
<keyword evidence="3 4" id="KW-0408">Iron</keyword>
<evidence type="ECO:0000313" key="6">
    <source>
        <dbReference type="EMBL" id="AOW20127.1"/>
    </source>
</evidence>
<evidence type="ECO:0000256" key="2">
    <source>
        <dbReference type="ARBA" id="ARBA00022723"/>
    </source>
</evidence>
<dbReference type="Pfam" id="PF11845">
    <property type="entry name" value="Tll0287-like"/>
    <property type="match status" value="1"/>
</dbReference>
<reference evidence="6 7" key="1">
    <citation type="submission" date="2016-10" db="EMBL/GenBank/DDBJ databases">
        <title>Lutibacter sp. LPB0138, isolated from marine gastropod.</title>
        <authorList>
            <person name="Kim E."/>
            <person name="Yi H."/>
        </authorList>
    </citation>
    <scope>NUCLEOTIDE SEQUENCE [LARGE SCALE GENOMIC DNA]</scope>
    <source>
        <strain evidence="6 7">LPB0138</strain>
    </source>
</reference>
<evidence type="ECO:0000313" key="7">
    <source>
        <dbReference type="Proteomes" id="UP000176050"/>
    </source>
</evidence>
<dbReference type="GO" id="GO:0046872">
    <property type="term" value="F:metal ion binding"/>
    <property type="evidence" value="ECO:0007669"/>
    <property type="project" value="UniProtKB-KW"/>
</dbReference>
<dbReference type="EMBL" id="CP017478">
    <property type="protein sequence ID" value="AOW20127.1"/>
    <property type="molecule type" value="Genomic_DNA"/>
</dbReference>
<dbReference type="STRING" id="1850246.LPB138_05275"/>
<dbReference type="PROSITE" id="PS51257">
    <property type="entry name" value="PROKAR_LIPOPROTEIN"/>
    <property type="match status" value="1"/>
</dbReference>
<evidence type="ECO:0000256" key="1">
    <source>
        <dbReference type="ARBA" id="ARBA00022617"/>
    </source>
</evidence>
<dbReference type="KEGG" id="lul:LPB138_05275"/>
<dbReference type="InterPro" id="IPR021796">
    <property type="entry name" value="Tll0287-like_dom"/>
</dbReference>
<keyword evidence="7" id="KW-1185">Reference proteome</keyword>
<dbReference type="GO" id="GO:0009055">
    <property type="term" value="F:electron transfer activity"/>
    <property type="evidence" value="ECO:0007669"/>
    <property type="project" value="InterPro"/>
</dbReference>
<dbReference type="Proteomes" id="UP000176050">
    <property type="component" value="Chromosome"/>
</dbReference>